<evidence type="ECO:0000313" key="2">
    <source>
        <dbReference type="Proteomes" id="UP000275078"/>
    </source>
</evidence>
<gene>
    <name evidence="1" type="ORF">BJ508DRAFT_349947</name>
</gene>
<dbReference type="EMBL" id="ML119718">
    <property type="protein sequence ID" value="RPA77960.1"/>
    <property type="molecule type" value="Genomic_DNA"/>
</dbReference>
<evidence type="ECO:0000313" key="1">
    <source>
        <dbReference type="EMBL" id="RPA77960.1"/>
    </source>
</evidence>
<protein>
    <submittedName>
        <fullName evidence="1">Uncharacterized protein</fullName>
    </submittedName>
</protein>
<dbReference type="AlphaFoldDB" id="A0A3N4I1H5"/>
<reference evidence="1 2" key="1">
    <citation type="journal article" date="2018" name="Nat. Ecol. Evol.">
        <title>Pezizomycetes genomes reveal the molecular basis of ectomycorrhizal truffle lifestyle.</title>
        <authorList>
            <person name="Murat C."/>
            <person name="Payen T."/>
            <person name="Noel B."/>
            <person name="Kuo A."/>
            <person name="Morin E."/>
            <person name="Chen J."/>
            <person name="Kohler A."/>
            <person name="Krizsan K."/>
            <person name="Balestrini R."/>
            <person name="Da Silva C."/>
            <person name="Montanini B."/>
            <person name="Hainaut M."/>
            <person name="Levati E."/>
            <person name="Barry K.W."/>
            <person name="Belfiori B."/>
            <person name="Cichocki N."/>
            <person name="Clum A."/>
            <person name="Dockter R.B."/>
            <person name="Fauchery L."/>
            <person name="Guy J."/>
            <person name="Iotti M."/>
            <person name="Le Tacon F."/>
            <person name="Lindquist E.A."/>
            <person name="Lipzen A."/>
            <person name="Malagnac F."/>
            <person name="Mello A."/>
            <person name="Molinier V."/>
            <person name="Miyauchi S."/>
            <person name="Poulain J."/>
            <person name="Riccioni C."/>
            <person name="Rubini A."/>
            <person name="Sitrit Y."/>
            <person name="Splivallo R."/>
            <person name="Traeger S."/>
            <person name="Wang M."/>
            <person name="Zifcakova L."/>
            <person name="Wipf D."/>
            <person name="Zambonelli A."/>
            <person name="Paolocci F."/>
            <person name="Nowrousian M."/>
            <person name="Ottonello S."/>
            <person name="Baldrian P."/>
            <person name="Spatafora J.W."/>
            <person name="Henrissat B."/>
            <person name="Nagy L.G."/>
            <person name="Aury J.M."/>
            <person name="Wincker P."/>
            <person name="Grigoriev I.V."/>
            <person name="Bonfante P."/>
            <person name="Martin F.M."/>
        </authorList>
    </citation>
    <scope>NUCLEOTIDE SEQUENCE [LARGE SCALE GENOMIC DNA]</scope>
    <source>
        <strain evidence="1 2">RN42</strain>
    </source>
</reference>
<keyword evidence="2" id="KW-1185">Reference proteome</keyword>
<sequence>MESTDPDYWHDFVLNGKPLPASLDPLPELEQLAREYFVPSSELPLTEAPNTKALPILRLLYVSPFITPFRRIMEEVLALVVKLVPSVQECGYRCPPGKYGDHELHGGMQVLDHTWNLTAVFMGGSKPYSTSSPYHAFYNRWRKGMLREGQMELIKALLRSLKDELTTLAMNEPNLTELEKDFNDAILVATQALTRFFASPRFRSERLELLLLHHLRQEDVNMDVARGVYAETWEKSSVYTPGRNSQLFGKNVFGHKASGSLTGENVSPMGLTP</sequence>
<dbReference type="Proteomes" id="UP000275078">
    <property type="component" value="Unassembled WGS sequence"/>
</dbReference>
<accession>A0A3N4I1H5</accession>
<organism evidence="1 2">
    <name type="scientific">Ascobolus immersus RN42</name>
    <dbReference type="NCBI Taxonomy" id="1160509"/>
    <lineage>
        <taxon>Eukaryota</taxon>
        <taxon>Fungi</taxon>
        <taxon>Dikarya</taxon>
        <taxon>Ascomycota</taxon>
        <taxon>Pezizomycotina</taxon>
        <taxon>Pezizomycetes</taxon>
        <taxon>Pezizales</taxon>
        <taxon>Ascobolaceae</taxon>
        <taxon>Ascobolus</taxon>
    </lineage>
</organism>
<name>A0A3N4I1H5_ASCIM</name>
<proteinExistence type="predicted"/>